<dbReference type="PANTHER" id="PTHR12558:SF13">
    <property type="entry name" value="CELL DIVISION CYCLE PROTEIN 27 HOMOLOG"/>
    <property type="match status" value="1"/>
</dbReference>
<name>A0A1V6LTZ1_9FLAO</name>
<dbReference type="InterPro" id="IPR011990">
    <property type="entry name" value="TPR-like_helical_dom_sf"/>
</dbReference>
<dbReference type="GO" id="GO:0016567">
    <property type="term" value="P:protein ubiquitination"/>
    <property type="evidence" value="ECO:0007669"/>
    <property type="project" value="TreeGrafter"/>
</dbReference>
<feature type="repeat" description="TPR" evidence="1">
    <location>
        <begin position="120"/>
        <end position="153"/>
    </location>
</feature>
<sequence length="595" mass="69065">MRFIFFVLIAFMLSAIGFSQEDFLAKQYFNDGEFEKAKVLYQKLVKKSPGRTDFAEYYITTLQQLEDYQTAESFLLKKLEQPRVFPTFYIETGYNYALMKREEEADLFYDRAIASIQTNPNYGYAIGHRFQKYSLLNQAVEAYSLAMQLNPQANFDLQLARIYGEQGEVQKMFRAYLSLVYDGKTSRSSVQRYLEDFITENPENTNNILLRKILLQNAQQQPDVFWNEMLSWLFIQQQQYKSAFAQEKAIFKRTDEASLERLKNLGQICLENQAWDTAENIFSFITDKSNDKDTQLNAALELIEIELKTNPNPNLKDLDKQYQNLLVTYGQELNTLNLQIAYANFLTFKMSNAAPAIALLRESMDLPMGRFGTAYLKMALGDILVFDQKFNQALIYFTQVQQSLKNDVLAQDARFKVAQTSFYKGDFDWALTQLKVLRSSTSQLIANDAMQLSLLISDNSQEDSTQTALKKYARADLLAYQNKTQEAIDALTAILTEHKGESIEDEALLKQAQLLESQNKYDDARFNYIKIIEFYADGILADDAHFRLAELLENKLGQPEKAKEYYEKIIFNFKDSYYFPQARKNYRRLRGDTIN</sequence>
<dbReference type="GO" id="GO:0051301">
    <property type="term" value="P:cell division"/>
    <property type="evidence" value="ECO:0007669"/>
    <property type="project" value="TreeGrafter"/>
</dbReference>
<dbReference type="SUPFAM" id="SSF48452">
    <property type="entry name" value="TPR-like"/>
    <property type="match status" value="2"/>
</dbReference>
<feature type="chain" id="PRO_5012302874" evidence="2">
    <location>
        <begin position="20"/>
        <end position="595"/>
    </location>
</feature>
<keyword evidence="1" id="KW-0802">TPR repeat</keyword>
<keyword evidence="2" id="KW-0732">Signal</keyword>
<gene>
    <name evidence="3" type="ORF">BUL40_03060</name>
</gene>
<dbReference type="InterPro" id="IPR019734">
    <property type="entry name" value="TPR_rpt"/>
</dbReference>
<evidence type="ECO:0000256" key="2">
    <source>
        <dbReference type="SAM" id="SignalP"/>
    </source>
</evidence>
<dbReference type="EMBL" id="MTBC01000002">
    <property type="protein sequence ID" value="OQD43608.1"/>
    <property type="molecule type" value="Genomic_DNA"/>
</dbReference>
<evidence type="ECO:0000313" key="4">
    <source>
        <dbReference type="Proteomes" id="UP000191680"/>
    </source>
</evidence>
<comment type="caution">
    <text evidence="3">The sequence shown here is derived from an EMBL/GenBank/DDBJ whole genome shotgun (WGS) entry which is preliminary data.</text>
</comment>
<dbReference type="GO" id="GO:0031145">
    <property type="term" value="P:anaphase-promoting complex-dependent catabolic process"/>
    <property type="evidence" value="ECO:0007669"/>
    <property type="project" value="TreeGrafter"/>
</dbReference>
<dbReference type="PROSITE" id="PS50005">
    <property type="entry name" value="TPR"/>
    <property type="match status" value="1"/>
</dbReference>
<dbReference type="Gene3D" id="1.25.40.10">
    <property type="entry name" value="Tetratricopeptide repeat domain"/>
    <property type="match status" value="2"/>
</dbReference>
<dbReference type="Proteomes" id="UP000191680">
    <property type="component" value="Unassembled WGS sequence"/>
</dbReference>
<reference evidence="3 4" key="1">
    <citation type="submission" date="2016-12" db="EMBL/GenBank/DDBJ databases">
        <authorList>
            <person name="Song W.-J."/>
            <person name="Kurnit D.M."/>
        </authorList>
    </citation>
    <scope>NUCLEOTIDE SEQUENCE [LARGE SCALE GENOMIC DNA]</scope>
    <source>
        <strain evidence="3 4">HSG9</strain>
    </source>
</reference>
<proteinExistence type="predicted"/>
<dbReference type="RefSeq" id="WP_080318041.1">
    <property type="nucleotide sequence ID" value="NZ_MTBC01000002.1"/>
</dbReference>
<protein>
    <submittedName>
        <fullName evidence="3">Uncharacterized protein</fullName>
    </submittedName>
</protein>
<dbReference type="Pfam" id="PF13174">
    <property type="entry name" value="TPR_6"/>
    <property type="match status" value="3"/>
</dbReference>
<evidence type="ECO:0000256" key="1">
    <source>
        <dbReference type="PROSITE-ProRule" id="PRU00339"/>
    </source>
</evidence>
<dbReference type="SMART" id="SM00028">
    <property type="entry name" value="TPR"/>
    <property type="match status" value="7"/>
</dbReference>
<dbReference type="GO" id="GO:0005737">
    <property type="term" value="C:cytoplasm"/>
    <property type="evidence" value="ECO:0007669"/>
    <property type="project" value="TreeGrafter"/>
</dbReference>
<organism evidence="3 4">
    <name type="scientific">Croceivirga radicis</name>
    <dbReference type="NCBI Taxonomy" id="1929488"/>
    <lineage>
        <taxon>Bacteria</taxon>
        <taxon>Pseudomonadati</taxon>
        <taxon>Bacteroidota</taxon>
        <taxon>Flavobacteriia</taxon>
        <taxon>Flavobacteriales</taxon>
        <taxon>Flavobacteriaceae</taxon>
        <taxon>Croceivirga</taxon>
    </lineage>
</organism>
<keyword evidence="4" id="KW-1185">Reference proteome</keyword>
<evidence type="ECO:0000313" key="3">
    <source>
        <dbReference type="EMBL" id="OQD43608.1"/>
    </source>
</evidence>
<feature type="signal peptide" evidence="2">
    <location>
        <begin position="1"/>
        <end position="19"/>
    </location>
</feature>
<accession>A0A1V6LTZ1</accession>
<dbReference type="PANTHER" id="PTHR12558">
    <property type="entry name" value="CELL DIVISION CYCLE 16,23,27"/>
    <property type="match status" value="1"/>
</dbReference>
<dbReference type="OrthoDB" id="9763354at2"/>
<dbReference type="AlphaFoldDB" id="A0A1V6LTZ1"/>